<evidence type="ECO:0000256" key="2">
    <source>
        <dbReference type="ARBA" id="ARBA00022729"/>
    </source>
</evidence>
<evidence type="ECO:0000259" key="4">
    <source>
        <dbReference type="Pfam" id="PF00082"/>
    </source>
</evidence>
<dbReference type="SUPFAM" id="SSF52743">
    <property type="entry name" value="Subtilisin-like"/>
    <property type="match status" value="1"/>
</dbReference>
<sequence>MAWPYISGIVALLKSLHPSWSSAAIKSALVTTATITNEHGCTIEAEGQPRKIADPFDFGGGNVNPVRAADPCLIFDIDPKDYLKYLDRSLNWHSRCL</sequence>
<protein>
    <submittedName>
        <fullName evidence="6">Subtilisin-like protease SBT3.5</fullName>
    </submittedName>
</protein>
<comment type="similarity">
    <text evidence="1 3">Belongs to the peptidase S8 family.</text>
</comment>
<dbReference type="RefSeq" id="XP_039121434.1">
    <property type="nucleotide sequence ID" value="XM_039265500.1"/>
</dbReference>
<keyword evidence="5" id="KW-1185">Reference proteome</keyword>
<dbReference type="PANTHER" id="PTHR10795">
    <property type="entry name" value="PROPROTEIN CONVERTASE SUBTILISIN/KEXIN"/>
    <property type="match status" value="1"/>
</dbReference>
<feature type="domain" description="Peptidase S8/S53" evidence="4">
    <location>
        <begin position="1"/>
        <end position="38"/>
    </location>
</feature>
<name>A0AB40B336_DIOCR</name>
<organism evidence="5 6">
    <name type="scientific">Dioscorea cayennensis subsp. rotundata</name>
    <name type="common">White Guinea yam</name>
    <name type="synonym">Dioscorea rotundata</name>
    <dbReference type="NCBI Taxonomy" id="55577"/>
    <lineage>
        <taxon>Eukaryota</taxon>
        <taxon>Viridiplantae</taxon>
        <taxon>Streptophyta</taxon>
        <taxon>Embryophyta</taxon>
        <taxon>Tracheophyta</taxon>
        <taxon>Spermatophyta</taxon>
        <taxon>Magnoliopsida</taxon>
        <taxon>Liliopsida</taxon>
        <taxon>Dioscoreales</taxon>
        <taxon>Dioscoreaceae</taxon>
        <taxon>Dioscorea</taxon>
    </lineage>
</organism>
<dbReference type="Gene3D" id="3.40.50.200">
    <property type="entry name" value="Peptidase S8/S53 domain"/>
    <property type="match status" value="1"/>
</dbReference>
<evidence type="ECO:0000256" key="3">
    <source>
        <dbReference type="PROSITE-ProRule" id="PRU01240"/>
    </source>
</evidence>
<dbReference type="Pfam" id="PF00082">
    <property type="entry name" value="Peptidase_S8"/>
    <property type="match status" value="1"/>
</dbReference>
<dbReference type="GO" id="GO:0004252">
    <property type="term" value="F:serine-type endopeptidase activity"/>
    <property type="evidence" value="ECO:0007669"/>
    <property type="project" value="InterPro"/>
</dbReference>
<reference evidence="6" key="1">
    <citation type="submission" date="2025-08" db="UniProtKB">
        <authorList>
            <consortium name="RefSeq"/>
        </authorList>
    </citation>
    <scope>IDENTIFICATION</scope>
</reference>
<dbReference type="InterPro" id="IPR000209">
    <property type="entry name" value="Peptidase_S8/S53_dom"/>
</dbReference>
<evidence type="ECO:0000313" key="6">
    <source>
        <dbReference type="RefSeq" id="XP_039121434.1"/>
    </source>
</evidence>
<dbReference type="PROSITE" id="PS51892">
    <property type="entry name" value="SUBTILASE"/>
    <property type="match status" value="1"/>
</dbReference>
<comment type="caution">
    <text evidence="3">Lacks conserved residue(s) required for the propagation of feature annotation.</text>
</comment>
<accession>A0AB40B336</accession>
<dbReference type="Proteomes" id="UP001515500">
    <property type="component" value="Chromosome 4"/>
</dbReference>
<dbReference type="GO" id="GO:0006508">
    <property type="term" value="P:proteolysis"/>
    <property type="evidence" value="ECO:0007669"/>
    <property type="project" value="InterPro"/>
</dbReference>
<keyword evidence="2" id="KW-0732">Signal</keyword>
<dbReference type="GeneID" id="120258149"/>
<proteinExistence type="inferred from homology"/>
<dbReference type="InterPro" id="IPR036852">
    <property type="entry name" value="Peptidase_S8/S53_dom_sf"/>
</dbReference>
<dbReference type="InterPro" id="IPR045051">
    <property type="entry name" value="SBT"/>
</dbReference>
<gene>
    <name evidence="6" type="primary">LOC120258149</name>
</gene>
<evidence type="ECO:0000256" key="1">
    <source>
        <dbReference type="ARBA" id="ARBA00011073"/>
    </source>
</evidence>
<evidence type="ECO:0000313" key="5">
    <source>
        <dbReference type="Proteomes" id="UP001515500"/>
    </source>
</evidence>
<dbReference type="AlphaFoldDB" id="A0AB40B336"/>